<feature type="region of interest" description="Disordered" evidence="1">
    <location>
        <begin position="1"/>
        <end position="75"/>
    </location>
</feature>
<name>A0A5E4V3Q2_9BURK</name>
<dbReference type="Proteomes" id="UP000414233">
    <property type="component" value="Unassembled WGS sequence"/>
</dbReference>
<dbReference type="EMBL" id="CABPRZ010000008">
    <property type="protein sequence ID" value="VVE06867.1"/>
    <property type="molecule type" value="Genomic_DNA"/>
</dbReference>
<keyword evidence="3" id="KW-1185">Reference proteome</keyword>
<feature type="compositionally biased region" description="Low complexity" evidence="1">
    <location>
        <begin position="37"/>
        <end position="64"/>
    </location>
</feature>
<sequence length="145" mass="15411">MPVKRTRSVAAAKQASTVAAKKAPPKRNAQADESPNAVATVAAKTSPSASASASKTPTPKTPAAKSDKSPKKSKVKIVRDSFTMPDYDHVKLAQLKKKCLAEGVQVKKSELLRAGLAALEVMPIKRLLTELRAVEKIKTGRPDKA</sequence>
<organism evidence="2 3">
    <name type="scientific">Pandoraea terrae</name>
    <dbReference type="NCBI Taxonomy" id="1537710"/>
    <lineage>
        <taxon>Bacteria</taxon>
        <taxon>Pseudomonadati</taxon>
        <taxon>Pseudomonadota</taxon>
        <taxon>Betaproteobacteria</taxon>
        <taxon>Burkholderiales</taxon>
        <taxon>Burkholderiaceae</taxon>
        <taxon>Pandoraea</taxon>
    </lineage>
</organism>
<gene>
    <name evidence="2" type="ORF">PTE30175_02357</name>
</gene>
<accession>A0A5E4V3Q2</accession>
<evidence type="ECO:0000313" key="3">
    <source>
        <dbReference type="Proteomes" id="UP000414233"/>
    </source>
</evidence>
<protein>
    <submittedName>
        <fullName evidence="2">Uncharacterized protein</fullName>
    </submittedName>
</protein>
<evidence type="ECO:0000313" key="2">
    <source>
        <dbReference type="EMBL" id="VVE06867.1"/>
    </source>
</evidence>
<dbReference type="AlphaFoldDB" id="A0A5E4V3Q2"/>
<feature type="compositionally biased region" description="Low complexity" evidence="1">
    <location>
        <begin position="8"/>
        <end position="22"/>
    </location>
</feature>
<reference evidence="2 3" key="1">
    <citation type="submission" date="2019-08" db="EMBL/GenBank/DDBJ databases">
        <authorList>
            <person name="Peeters C."/>
        </authorList>
    </citation>
    <scope>NUCLEOTIDE SEQUENCE [LARGE SCALE GENOMIC DNA]</scope>
    <source>
        <strain evidence="2 3">LMG 30175</strain>
    </source>
</reference>
<proteinExistence type="predicted"/>
<evidence type="ECO:0000256" key="1">
    <source>
        <dbReference type="SAM" id="MobiDB-lite"/>
    </source>
</evidence>